<keyword evidence="2" id="KW-1185">Reference proteome</keyword>
<comment type="caution">
    <text evidence="1">The sequence shown here is derived from an EMBL/GenBank/DDBJ whole genome shotgun (WGS) entry which is preliminary data.</text>
</comment>
<protein>
    <submittedName>
        <fullName evidence="1">Glycoside hydrolase family 95 protein</fullName>
    </submittedName>
</protein>
<gene>
    <name evidence="1" type="ORF">KO493_09580</name>
</gene>
<evidence type="ECO:0000313" key="2">
    <source>
        <dbReference type="Proteomes" id="UP001647509"/>
    </source>
</evidence>
<dbReference type="EMBL" id="JAHKPD010000013">
    <property type="protein sequence ID" value="MBU2950949.1"/>
    <property type="molecule type" value="Genomic_DNA"/>
</dbReference>
<organism evidence="1 2">
    <name type="scientific">Pseudotamlana agarivorans</name>
    <dbReference type="NCBI Taxonomy" id="481183"/>
    <lineage>
        <taxon>Bacteria</taxon>
        <taxon>Pseudomonadati</taxon>
        <taxon>Bacteroidota</taxon>
        <taxon>Flavobacteriia</taxon>
        <taxon>Flavobacteriales</taxon>
        <taxon>Flavobacteriaceae</taxon>
        <taxon>Pseudotamlana</taxon>
    </lineage>
</organism>
<accession>A0ACC5U9F4</accession>
<proteinExistence type="predicted"/>
<name>A0ACC5U9F4_9FLAO</name>
<keyword evidence="1" id="KW-0378">Hydrolase</keyword>
<sequence>MKIVSYRILGFLTLILLLNCSSVTNPEPPKETSHSMTMITPASQWREGLPSGNGTVGALVYGAIYQERVLFNHNKLWYGGKTDDLPDLSAELPVVRALMLNGDYLKANKHYSNKLKQAGFSAKAGRFHPAFDLLLTTENEFMFQDYSRTLNFETGEVAVNWRDGETKFSRRLFVSIPDNVSVMSIQADKKNAISGKATLDIHDLNDAIDREGNLFDPGFKYITTTEGEFVKFKSTGSDGGEFGGVMRVLTKGGAVHTESKSISFDNTDTVTLIISFFANEDSEIAFPRLKKELLEINTNYETLFNRHKALHSERFNAMGVHINQSKENNTPNELLLLEAYQGDISTELNQKQFDYGRYLLISSSRGGGYPANLQGIWNGDYRPPWNSFYGINENLQMNYLQGLPGNLKESMMAFYDYFDANMDEFRTNAKQLYGTRGIFIPPFMSPESAKLRVTAPHVIYWTDAAGWLASFYYDYYLFTGDEEFLKNRAIPFMKEVGLFYEDFIVKDKQGKNMFFPSQSPENQPIDKTVIDPETGRLSKIKVQMNATIAVAVSKEVFTNLIASCELLGIEKDGVSRWKNILEAMPDYQINEDGALSEWMHPDFKDNYEHRHQSHIYPLFPGHEFSQEKTPELYKASKVAIEKRLRIGLKSQTGWSLAHMANVYARLGNGQKAKEALDILVRSCLGKNLFTYHNDWRNMGVTVSLKNGNSAPFQIDANMGITAAVTEMLCGSDAKMLRILPALPSEWAKGNFHDMLTRVGVKTSVEWDMNEHKITITLVAERDTQFDLKFSKAPTEINCNTEDVIKESSFGKEYRLLNLNKGQEIKLNVTI</sequence>
<dbReference type="Proteomes" id="UP001647509">
    <property type="component" value="Unassembled WGS sequence"/>
</dbReference>
<reference evidence="1" key="1">
    <citation type="submission" date="2021-05" db="EMBL/GenBank/DDBJ databases">
        <title>Draft genomes of bacteria isolated from model marine particles.</title>
        <authorList>
            <person name="Datta M.S."/>
            <person name="Schwartzman J.A."/>
            <person name="Enke T.N."/>
            <person name="Saavedra J."/>
            <person name="Cermak N."/>
            <person name="Cordero O.X."/>
        </authorList>
    </citation>
    <scope>NUCLEOTIDE SEQUENCE</scope>
    <source>
        <strain evidence="1">I2M19</strain>
    </source>
</reference>
<evidence type="ECO:0000313" key="1">
    <source>
        <dbReference type="EMBL" id="MBU2950949.1"/>
    </source>
</evidence>